<evidence type="ECO:0000256" key="5">
    <source>
        <dbReference type="ARBA" id="ARBA00022741"/>
    </source>
</evidence>
<dbReference type="InterPro" id="IPR005715">
    <property type="entry name" value="Glu_5kinase/COase_Synthase"/>
</dbReference>
<evidence type="ECO:0000313" key="11">
    <source>
        <dbReference type="Proteomes" id="UP000823877"/>
    </source>
</evidence>
<comment type="subcellular location">
    <subcellularLocation>
        <location evidence="8">Cytoplasm</location>
    </subcellularLocation>
</comment>
<dbReference type="Pfam" id="PF00696">
    <property type="entry name" value="AA_kinase"/>
    <property type="match status" value="1"/>
</dbReference>
<dbReference type="AlphaFoldDB" id="A0A9D2S9E9"/>
<dbReference type="InterPro" id="IPR036393">
    <property type="entry name" value="AceGlu_kinase-like_sf"/>
</dbReference>
<evidence type="ECO:0000256" key="8">
    <source>
        <dbReference type="HAMAP-Rule" id="MF_00456"/>
    </source>
</evidence>
<accession>A0A9D2S9E9</accession>
<keyword evidence="5 8" id="KW-0547">Nucleotide-binding</keyword>
<evidence type="ECO:0000256" key="6">
    <source>
        <dbReference type="ARBA" id="ARBA00022777"/>
    </source>
</evidence>
<feature type="binding site" evidence="8">
    <location>
        <position position="140"/>
    </location>
    <ligand>
        <name>substrate</name>
    </ligand>
</feature>
<gene>
    <name evidence="8 10" type="primary">proB</name>
    <name evidence="10" type="ORF">IAA37_01765</name>
</gene>
<dbReference type="GO" id="GO:0004349">
    <property type="term" value="F:glutamate 5-kinase activity"/>
    <property type="evidence" value="ECO:0007669"/>
    <property type="project" value="UniProtKB-UniRule"/>
</dbReference>
<evidence type="ECO:0000256" key="2">
    <source>
        <dbReference type="ARBA" id="ARBA00022605"/>
    </source>
</evidence>
<dbReference type="EMBL" id="DWXN01000003">
    <property type="protein sequence ID" value="HJB74385.1"/>
    <property type="molecule type" value="Genomic_DNA"/>
</dbReference>
<evidence type="ECO:0000256" key="7">
    <source>
        <dbReference type="ARBA" id="ARBA00022840"/>
    </source>
</evidence>
<dbReference type="Gene3D" id="3.40.1160.10">
    <property type="entry name" value="Acetylglutamate kinase-like"/>
    <property type="match status" value="1"/>
</dbReference>
<keyword evidence="6 8" id="KW-0418">Kinase</keyword>
<dbReference type="PRINTS" id="PR00474">
    <property type="entry name" value="GLU5KINASE"/>
</dbReference>
<comment type="function">
    <text evidence="8">Catalyzes the transfer of a phosphate group to glutamate to form L-glutamate 5-phosphate.</text>
</comment>
<dbReference type="SUPFAM" id="SSF53633">
    <property type="entry name" value="Carbamate kinase-like"/>
    <property type="match status" value="1"/>
</dbReference>
<dbReference type="InterPro" id="IPR041739">
    <property type="entry name" value="G5K_ProB"/>
</dbReference>
<dbReference type="PIRSF" id="PIRSF000729">
    <property type="entry name" value="GK"/>
    <property type="match status" value="1"/>
</dbReference>
<reference evidence="10" key="1">
    <citation type="journal article" date="2021" name="PeerJ">
        <title>Extensive microbial diversity within the chicken gut microbiome revealed by metagenomics and culture.</title>
        <authorList>
            <person name="Gilroy R."/>
            <person name="Ravi A."/>
            <person name="Getino M."/>
            <person name="Pursley I."/>
            <person name="Horton D.L."/>
            <person name="Alikhan N.F."/>
            <person name="Baker D."/>
            <person name="Gharbi K."/>
            <person name="Hall N."/>
            <person name="Watson M."/>
            <person name="Adriaenssens E.M."/>
            <person name="Foster-Nyarko E."/>
            <person name="Jarju S."/>
            <person name="Secka A."/>
            <person name="Antonio M."/>
            <person name="Oren A."/>
            <person name="Chaudhuri R.R."/>
            <person name="La Ragione R."/>
            <person name="Hildebrand F."/>
            <person name="Pallen M.J."/>
        </authorList>
    </citation>
    <scope>NUCLEOTIDE SEQUENCE</scope>
    <source>
        <strain evidence="10">CHK188-16595</strain>
    </source>
</reference>
<dbReference type="GO" id="GO:0055129">
    <property type="term" value="P:L-proline biosynthetic process"/>
    <property type="evidence" value="ECO:0007669"/>
    <property type="project" value="UniProtKB-UniRule"/>
</dbReference>
<evidence type="ECO:0000313" key="10">
    <source>
        <dbReference type="EMBL" id="HJB74385.1"/>
    </source>
</evidence>
<feature type="binding site" evidence="8">
    <location>
        <position position="13"/>
    </location>
    <ligand>
        <name>ATP</name>
        <dbReference type="ChEBI" id="CHEBI:30616"/>
    </ligand>
</feature>
<dbReference type="NCBIfam" id="TIGR01027">
    <property type="entry name" value="proB"/>
    <property type="match status" value="1"/>
</dbReference>
<comment type="caution">
    <text evidence="8">Lacks conserved residue(s) required for the propagation of feature annotation.</text>
</comment>
<feature type="binding site" evidence="8">
    <location>
        <begin position="172"/>
        <end position="173"/>
    </location>
    <ligand>
        <name>ATP</name>
        <dbReference type="ChEBI" id="CHEBI:30616"/>
    </ligand>
</feature>
<evidence type="ECO:0000256" key="4">
    <source>
        <dbReference type="ARBA" id="ARBA00022679"/>
    </source>
</evidence>
<dbReference type="InterPro" id="IPR011529">
    <property type="entry name" value="Glu_5kinase"/>
</dbReference>
<dbReference type="EC" id="2.7.2.11" evidence="8"/>
<protein>
    <recommendedName>
        <fullName evidence="8">Glutamate 5-kinase</fullName>
        <ecNumber evidence="8">2.7.2.11</ecNumber>
    </recommendedName>
    <alternativeName>
        <fullName evidence="8">Gamma-glutamyl kinase</fullName>
        <shortName evidence="8">GK</shortName>
    </alternativeName>
</protein>
<reference evidence="10" key="2">
    <citation type="submission" date="2021-04" db="EMBL/GenBank/DDBJ databases">
        <authorList>
            <person name="Gilroy R."/>
        </authorList>
    </citation>
    <scope>NUCLEOTIDE SEQUENCE</scope>
    <source>
        <strain evidence="10">CHK188-16595</strain>
    </source>
</reference>
<dbReference type="InterPro" id="IPR001057">
    <property type="entry name" value="Glu/AcGlu_kinase"/>
</dbReference>
<dbReference type="InterPro" id="IPR001048">
    <property type="entry name" value="Asp/Glu/Uridylate_kinase"/>
</dbReference>
<keyword evidence="7 8" id="KW-0067">ATP-binding</keyword>
<comment type="similarity">
    <text evidence="8">Belongs to the glutamate 5-kinase family.</text>
</comment>
<evidence type="ECO:0000256" key="1">
    <source>
        <dbReference type="ARBA" id="ARBA00022490"/>
    </source>
</evidence>
<sequence length="262" mass="27943">MKLKNGKKRIVVKIGTSTLTHSTGKANIALIAKLASVLSDLKNEGHQIVLVSSGAISVGMGRLRLSEKPKEIQCLQAAAAVGQSELMFLYDRLFSEYDVVVSQLLLTFDELENSDSRFHITNTLDQLLAYDCLPIVNENDSVSVEELVSGDNDCLSATVAKITDADLLVILTDTDGLYDGDPAENKNAKLISVVEQIDDSIKSVTGVAGKRGTGGFITKINAAEIAVCAGIPVAIINGNKPTNIYKVVNGENVGTYFKAVKA</sequence>
<dbReference type="GO" id="GO:0005524">
    <property type="term" value="F:ATP binding"/>
    <property type="evidence" value="ECO:0007669"/>
    <property type="project" value="UniProtKB-KW"/>
</dbReference>
<feature type="binding site" evidence="8">
    <location>
        <position position="152"/>
    </location>
    <ligand>
        <name>substrate</name>
    </ligand>
</feature>
<dbReference type="PANTHER" id="PTHR43654:SF1">
    <property type="entry name" value="ISOPENTENYL PHOSPHATE KINASE"/>
    <property type="match status" value="1"/>
</dbReference>
<proteinExistence type="inferred from homology"/>
<keyword evidence="4 8" id="KW-0808">Transferase</keyword>
<evidence type="ECO:0000256" key="3">
    <source>
        <dbReference type="ARBA" id="ARBA00022650"/>
    </source>
</evidence>
<comment type="caution">
    <text evidence="10">The sequence shown here is derived from an EMBL/GenBank/DDBJ whole genome shotgun (WGS) entry which is preliminary data.</text>
</comment>
<comment type="catalytic activity">
    <reaction evidence="8">
        <text>L-glutamate + ATP = L-glutamyl 5-phosphate + ADP</text>
        <dbReference type="Rhea" id="RHEA:14877"/>
        <dbReference type="ChEBI" id="CHEBI:29985"/>
        <dbReference type="ChEBI" id="CHEBI:30616"/>
        <dbReference type="ChEBI" id="CHEBI:58274"/>
        <dbReference type="ChEBI" id="CHEBI:456216"/>
        <dbReference type="EC" id="2.7.2.11"/>
    </reaction>
</comment>
<keyword evidence="3 8" id="KW-0641">Proline biosynthesis</keyword>
<dbReference type="GO" id="GO:0005829">
    <property type="term" value="C:cytosol"/>
    <property type="evidence" value="ECO:0007669"/>
    <property type="project" value="TreeGrafter"/>
</dbReference>
<dbReference type="PANTHER" id="PTHR43654">
    <property type="entry name" value="GLUTAMATE 5-KINASE"/>
    <property type="match status" value="1"/>
</dbReference>
<keyword evidence="2 8" id="KW-0028">Amino-acid biosynthesis</keyword>
<keyword evidence="1 8" id="KW-0963">Cytoplasm</keyword>
<name>A0A9D2S9E9_9FIRM</name>
<organism evidence="10 11">
    <name type="scientific">Candidatus Eubacterium faecale</name>
    <dbReference type="NCBI Taxonomy" id="2838568"/>
    <lineage>
        <taxon>Bacteria</taxon>
        <taxon>Bacillati</taxon>
        <taxon>Bacillota</taxon>
        <taxon>Clostridia</taxon>
        <taxon>Eubacteriales</taxon>
        <taxon>Eubacteriaceae</taxon>
        <taxon>Eubacterium</taxon>
    </lineage>
</organism>
<feature type="domain" description="Aspartate/glutamate/uridylate kinase" evidence="9">
    <location>
        <begin position="8"/>
        <end position="237"/>
    </location>
</feature>
<dbReference type="Proteomes" id="UP000823877">
    <property type="component" value="Unassembled WGS sequence"/>
</dbReference>
<dbReference type="FunFam" id="3.40.1160.10:FF:000018">
    <property type="entry name" value="Glutamate 5-kinase"/>
    <property type="match status" value="1"/>
</dbReference>
<evidence type="ECO:0000259" key="9">
    <source>
        <dbReference type="Pfam" id="PF00696"/>
    </source>
</evidence>
<dbReference type="CDD" id="cd04242">
    <property type="entry name" value="AAK_G5K_ProB"/>
    <property type="match status" value="1"/>
</dbReference>
<dbReference type="HAMAP" id="MF_00456">
    <property type="entry name" value="ProB"/>
    <property type="match status" value="1"/>
</dbReference>
<comment type="pathway">
    <text evidence="8">Amino-acid biosynthesis; L-proline biosynthesis; L-glutamate 5-semialdehyde from L-glutamate: step 1/2.</text>
</comment>
<feature type="binding site" evidence="8">
    <location>
        <position position="53"/>
    </location>
    <ligand>
        <name>substrate</name>
    </ligand>
</feature>